<reference evidence="3" key="1">
    <citation type="journal article" date="2019" name="Int. J. Syst. Evol. Microbiol.">
        <title>The Global Catalogue of Microorganisms (GCM) 10K type strain sequencing project: providing services to taxonomists for standard genome sequencing and annotation.</title>
        <authorList>
            <consortium name="The Broad Institute Genomics Platform"/>
            <consortium name="The Broad Institute Genome Sequencing Center for Infectious Disease"/>
            <person name="Wu L."/>
            <person name="Ma J."/>
        </authorList>
    </citation>
    <scope>NUCLEOTIDE SEQUENCE [LARGE SCALE GENOMIC DNA]</scope>
    <source>
        <strain evidence="3">JCM 15313</strain>
    </source>
</reference>
<dbReference type="InterPro" id="IPR016040">
    <property type="entry name" value="NAD(P)-bd_dom"/>
</dbReference>
<dbReference type="Pfam" id="PF13460">
    <property type="entry name" value="NAD_binding_10"/>
    <property type="match status" value="1"/>
</dbReference>
<organism evidence="2 3">
    <name type="scientific">Nocardiopsis rhodophaea</name>
    <dbReference type="NCBI Taxonomy" id="280238"/>
    <lineage>
        <taxon>Bacteria</taxon>
        <taxon>Bacillati</taxon>
        <taxon>Actinomycetota</taxon>
        <taxon>Actinomycetes</taxon>
        <taxon>Streptosporangiales</taxon>
        <taxon>Nocardiopsidaceae</taxon>
        <taxon>Nocardiopsis</taxon>
    </lineage>
</organism>
<gene>
    <name evidence="2" type="ORF">GCM10009799_03790</name>
</gene>
<evidence type="ECO:0000259" key="1">
    <source>
        <dbReference type="Pfam" id="PF13460"/>
    </source>
</evidence>
<dbReference type="RefSeq" id="WP_344159700.1">
    <property type="nucleotide sequence ID" value="NZ_BAAAPC010000001.1"/>
</dbReference>
<dbReference type="EMBL" id="BAAAPC010000001">
    <property type="protein sequence ID" value="GAA1981929.1"/>
    <property type="molecule type" value="Genomic_DNA"/>
</dbReference>
<keyword evidence="3" id="KW-1185">Reference proteome</keyword>
<dbReference type="Gene3D" id="3.40.50.720">
    <property type="entry name" value="NAD(P)-binding Rossmann-like Domain"/>
    <property type="match status" value="1"/>
</dbReference>
<dbReference type="InterPro" id="IPR051606">
    <property type="entry name" value="Polyketide_Oxido-like"/>
</dbReference>
<dbReference type="PANTHER" id="PTHR43355:SF2">
    <property type="entry name" value="FLAVIN REDUCTASE (NADPH)"/>
    <property type="match status" value="1"/>
</dbReference>
<name>A0ABP5DPM6_9ACTN</name>
<protein>
    <submittedName>
        <fullName evidence="2">SDR family oxidoreductase</fullName>
    </submittedName>
</protein>
<evidence type="ECO:0000313" key="3">
    <source>
        <dbReference type="Proteomes" id="UP001501585"/>
    </source>
</evidence>
<dbReference type="InterPro" id="IPR036291">
    <property type="entry name" value="NAD(P)-bd_dom_sf"/>
</dbReference>
<accession>A0ABP5DPM6</accession>
<comment type="caution">
    <text evidence="2">The sequence shown here is derived from an EMBL/GenBank/DDBJ whole genome shotgun (WGS) entry which is preliminary data.</text>
</comment>
<proteinExistence type="predicted"/>
<dbReference type="PANTHER" id="PTHR43355">
    <property type="entry name" value="FLAVIN REDUCTASE (NADPH)"/>
    <property type="match status" value="1"/>
</dbReference>
<evidence type="ECO:0000313" key="2">
    <source>
        <dbReference type="EMBL" id="GAA1981929.1"/>
    </source>
</evidence>
<dbReference type="SUPFAM" id="SSF51735">
    <property type="entry name" value="NAD(P)-binding Rossmann-fold domains"/>
    <property type="match status" value="1"/>
</dbReference>
<sequence>MRITVFGATGRTGVHTVRRALDRGHEVTAVVRASSRLPLDHPNLEVATANITSADSLSPVLEGRDAVVSALGARGNKGSGIVSEATDAIMAAMRASRVTRLMVVSAAPVGPTPEGESLFIRSVITPLVRKALAPQYADLAVMERAVIGSEHLKWTVVRPPRLLDGDGTGSYRKALGSNVARGGTIKRADLARALIDMLDDSESLNQVVGVAN</sequence>
<dbReference type="Proteomes" id="UP001501585">
    <property type="component" value="Unassembled WGS sequence"/>
</dbReference>
<dbReference type="CDD" id="cd05244">
    <property type="entry name" value="BVR-B_like_SDR_a"/>
    <property type="match status" value="1"/>
</dbReference>
<feature type="domain" description="NAD(P)-binding" evidence="1">
    <location>
        <begin position="7"/>
        <end position="200"/>
    </location>
</feature>